<dbReference type="PANTHER" id="PTHR41533:SF2">
    <property type="entry name" value="BLR7131 PROTEIN"/>
    <property type="match status" value="1"/>
</dbReference>
<accession>A0A8J7M4W7</accession>
<dbReference type="InterPro" id="IPR005490">
    <property type="entry name" value="LD_TPept_cat_dom"/>
</dbReference>
<evidence type="ECO:0000256" key="7">
    <source>
        <dbReference type="PROSITE-ProRule" id="PRU01373"/>
    </source>
</evidence>
<dbReference type="UniPathway" id="UPA00219"/>
<evidence type="ECO:0000256" key="1">
    <source>
        <dbReference type="ARBA" id="ARBA00004752"/>
    </source>
</evidence>
<evidence type="ECO:0000313" key="9">
    <source>
        <dbReference type="EMBL" id="MBK0398419.1"/>
    </source>
</evidence>
<evidence type="ECO:0000259" key="8">
    <source>
        <dbReference type="PROSITE" id="PS52029"/>
    </source>
</evidence>
<dbReference type="AlphaFoldDB" id="A0A8J7M4W7"/>
<keyword evidence="6 7" id="KW-0961">Cell wall biogenesis/degradation</keyword>
<keyword evidence="10" id="KW-1185">Reference proteome</keyword>
<evidence type="ECO:0000256" key="6">
    <source>
        <dbReference type="ARBA" id="ARBA00023316"/>
    </source>
</evidence>
<comment type="similarity">
    <text evidence="2">Belongs to the YkuD family.</text>
</comment>
<keyword evidence="5 7" id="KW-0573">Peptidoglycan synthesis</keyword>
<dbReference type="PANTHER" id="PTHR41533">
    <property type="entry name" value="L,D-TRANSPEPTIDASE HI_1667-RELATED"/>
    <property type="match status" value="1"/>
</dbReference>
<evidence type="ECO:0000256" key="5">
    <source>
        <dbReference type="ARBA" id="ARBA00022984"/>
    </source>
</evidence>
<dbReference type="GO" id="GO:0009252">
    <property type="term" value="P:peptidoglycan biosynthetic process"/>
    <property type="evidence" value="ECO:0007669"/>
    <property type="project" value="UniProtKB-UniPathway"/>
</dbReference>
<feature type="active site" description="Proton donor/acceptor" evidence="7">
    <location>
        <position position="143"/>
    </location>
</feature>
<protein>
    <submittedName>
        <fullName evidence="9">L,D-transpeptidase family protein</fullName>
    </submittedName>
</protein>
<evidence type="ECO:0000313" key="10">
    <source>
        <dbReference type="Proteomes" id="UP000655420"/>
    </source>
</evidence>
<evidence type="ECO:0000256" key="4">
    <source>
        <dbReference type="ARBA" id="ARBA00022960"/>
    </source>
</evidence>
<dbReference type="Pfam" id="PF03734">
    <property type="entry name" value="YkuD"/>
    <property type="match status" value="1"/>
</dbReference>
<keyword evidence="4 7" id="KW-0133">Cell shape</keyword>
<proteinExistence type="inferred from homology"/>
<dbReference type="SUPFAM" id="SSF141523">
    <property type="entry name" value="L,D-transpeptidase catalytic domain-like"/>
    <property type="match status" value="1"/>
</dbReference>
<name>A0A8J7M4W7_9RHOB</name>
<evidence type="ECO:0000256" key="2">
    <source>
        <dbReference type="ARBA" id="ARBA00005992"/>
    </source>
</evidence>
<dbReference type="EMBL" id="JAEHHL010000001">
    <property type="protein sequence ID" value="MBK0398419.1"/>
    <property type="molecule type" value="Genomic_DNA"/>
</dbReference>
<feature type="active site" description="Nucleophile" evidence="7">
    <location>
        <position position="162"/>
    </location>
</feature>
<dbReference type="GO" id="GO:0008360">
    <property type="term" value="P:regulation of cell shape"/>
    <property type="evidence" value="ECO:0007669"/>
    <property type="project" value="UniProtKB-UniRule"/>
</dbReference>
<organism evidence="9 10">
    <name type="scientific">Thermohalobaculum xanthum</name>
    <dbReference type="NCBI Taxonomy" id="2753746"/>
    <lineage>
        <taxon>Bacteria</taxon>
        <taxon>Pseudomonadati</taxon>
        <taxon>Pseudomonadota</taxon>
        <taxon>Alphaproteobacteria</taxon>
        <taxon>Rhodobacterales</taxon>
        <taxon>Paracoccaceae</taxon>
        <taxon>Thermohalobaculum</taxon>
    </lineage>
</organism>
<keyword evidence="3" id="KW-0808">Transferase</keyword>
<dbReference type="GO" id="GO:0004180">
    <property type="term" value="F:carboxypeptidase activity"/>
    <property type="evidence" value="ECO:0007669"/>
    <property type="project" value="UniProtKB-ARBA"/>
</dbReference>
<dbReference type="PROSITE" id="PS52029">
    <property type="entry name" value="LD_TPASE"/>
    <property type="match status" value="1"/>
</dbReference>
<gene>
    <name evidence="9" type="ORF">H0I76_04395</name>
</gene>
<dbReference type="InterPro" id="IPR038063">
    <property type="entry name" value="Transpep_catalytic_dom"/>
</dbReference>
<dbReference type="InterPro" id="IPR052905">
    <property type="entry name" value="LD-transpeptidase_YkuD-like"/>
</dbReference>
<dbReference type="CDD" id="cd16913">
    <property type="entry name" value="YkuD_like"/>
    <property type="match status" value="1"/>
</dbReference>
<feature type="domain" description="L,D-TPase catalytic" evidence="8">
    <location>
        <begin position="50"/>
        <end position="205"/>
    </location>
</feature>
<dbReference type="GO" id="GO:0071555">
    <property type="term" value="P:cell wall organization"/>
    <property type="evidence" value="ECO:0007669"/>
    <property type="project" value="UniProtKB-UniRule"/>
</dbReference>
<sequence length="237" mass="26634">MLASGCATTERADASKIALHDIPAVKERPSEFQQLMDRHDIPLRVPQKGKAIVVNIPSYELIALEDGEPVLRSRVIVGRDVDGDRTPMVDTQTSVVRFRPTWRPTPSMVRSGKYKDRRWPPGPRNPLGLLAIRLEPGMLIYLHGTNQPKLFDREERALSGGCIRVERWDAIAAWVLDLDTDEVRRAANGSRTFDMDTQGVPVLFRYFTAFPDAEGVLRTHMDVYRRGTASAKLARGS</sequence>
<evidence type="ECO:0000256" key="3">
    <source>
        <dbReference type="ARBA" id="ARBA00022679"/>
    </source>
</evidence>
<comment type="caution">
    <text evidence="9">The sequence shown here is derived from an EMBL/GenBank/DDBJ whole genome shotgun (WGS) entry which is preliminary data.</text>
</comment>
<dbReference type="GO" id="GO:0016740">
    <property type="term" value="F:transferase activity"/>
    <property type="evidence" value="ECO:0007669"/>
    <property type="project" value="UniProtKB-KW"/>
</dbReference>
<dbReference type="Gene3D" id="2.40.440.10">
    <property type="entry name" value="L,D-transpeptidase catalytic domain-like"/>
    <property type="match status" value="1"/>
</dbReference>
<reference evidence="9" key="1">
    <citation type="submission" date="2020-12" db="EMBL/GenBank/DDBJ databases">
        <title>Bacterial taxonomy.</title>
        <authorList>
            <person name="Pan X."/>
        </authorList>
    </citation>
    <scope>NUCLEOTIDE SEQUENCE</scope>
    <source>
        <strain evidence="9">M0105</strain>
    </source>
</reference>
<comment type="pathway">
    <text evidence="1 7">Cell wall biogenesis; peptidoglycan biosynthesis.</text>
</comment>
<dbReference type="Proteomes" id="UP000655420">
    <property type="component" value="Unassembled WGS sequence"/>
</dbReference>